<name>A0ACB5TKS8_AMBMO</name>
<dbReference type="Proteomes" id="UP001165064">
    <property type="component" value="Unassembled WGS sequence"/>
</dbReference>
<organism evidence="1 2">
    <name type="scientific">Ambrosiozyma monospora</name>
    <name type="common">Yeast</name>
    <name type="synonym">Endomycopsis monosporus</name>
    <dbReference type="NCBI Taxonomy" id="43982"/>
    <lineage>
        <taxon>Eukaryota</taxon>
        <taxon>Fungi</taxon>
        <taxon>Dikarya</taxon>
        <taxon>Ascomycota</taxon>
        <taxon>Saccharomycotina</taxon>
        <taxon>Pichiomycetes</taxon>
        <taxon>Pichiales</taxon>
        <taxon>Pichiaceae</taxon>
        <taxon>Ambrosiozyma</taxon>
    </lineage>
</organism>
<comment type="caution">
    <text evidence="1">The sequence shown here is derived from an EMBL/GenBank/DDBJ whole genome shotgun (WGS) entry which is preliminary data.</text>
</comment>
<accession>A0ACB5TKS8</accession>
<evidence type="ECO:0000313" key="2">
    <source>
        <dbReference type="Proteomes" id="UP001165064"/>
    </source>
</evidence>
<dbReference type="EMBL" id="BSXS01007785">
    <property type="protein sequence ID" value="GME90262.1"/>
    <property type="molecule type" value="Genomic_DNA"/>
</dbReference>
<evidence type="ECO:0000313" key="1">
    <source>
        <dbReference type="EMBL" id="GME90262.1"/>
    </source>
</evidence>
<reference evidence="1" key="1">
    <citation type="submission" date="2023-04" db="EMBL/GenBank/DDBJ databases">
        <title>Ambrosiozyma monospora NBRC 10751.</title>
        <authorList>
            <person name="Ichikawa N."/>
            <person name="Sato H."/>
            <person name="Tonouchi N."/>
        </authorList>
    </citation>
    <scope>NUCLEOTIDE SEQUENCE</scope>
    <source>
        <strain evidence="1">NBRC 10751</strain>
    </source>
</reference>
<proteinExistence type="predicted"/>
<keyword evidence="2" id="KW-1185">Reference proteome</keyword>
<gene>
    <name evidence="1" type="ORF">Amon02_000866900</name>
</gene>
<sequence>MLNSTRLSSVLSNLLTPEPEVTDLTPYAVGLISLPEDRAILTASNISYVTGEAKATTSQRSPSTSTTSTTSFQRFVKGNGIQQPYPQHLQFSTAATNYGSTDTVSTEPQPQNDPSVVTDPLKSNDVEHLKAYLDRLNQGLDDETVRNYINRNSSPTDDFKIISQVALRAWRVKKLTNPNPWMVAQLDTGTLLFFYEIDEDYLLLLSCPPDYPKALALERLKCWCEHLANRL</sequence>
<protein>
    <submittedName>
        <fullName evidence="1">Unnamed protein product</fullName>
    </submittedName>
</protein>